<name>A0A1M5IVR0_9ALTE</name>
<dbReference type="Proteomes" id="UP000184520">
    <property type="component" value="Unassembled WGS sequence"/>
</dbReference>
<dbReference type="RefSeq" id="WP_073321262.1">
    <property type="nucleotide sequence ID" value="NZ_FQWD01000003.1"/>
</dbReference>
<evidence type="ECO:0000313" key="2">
    <source>
        <dbReference type="EMBL" id="SHG31873.1"/>
    </source>
</evidence>
<accession>A0A1M5IVR0</accession>
<reference evidence="3" key="1">
    <citation type="submission" date="2016-11" db="EMBL/GenBank/DDBJ databases">
        <authorList>
            <person name="Varghese N."/>
            <person name="Submissions S."/>
        </authorList>
    </citation>
    <scope>NUCLEOTIDE SEQUENCE [LARGE SCALE GENOMIC DNA]</scope>
    <source>
        <strain evidence="3">CGMCC 1.8995</strain>
    </source>
</reference>
<evidence type="ECO:0000313" key="3">
    <source>
        <dbReference type="Proteomes" id="UP000184520"/>
    </source>
</evidence>
<dbReference type="NCBIfam" id="TIGR03502">
    <property type="entry name" value="lipase_Pla1_cef"/>
    <property type="match status" value="1"/>
</dbReference>
<dbReference type="SUPFAM" id="SSF53474">
    <property type="entry name" value="alpha/beta-Hydrolases"/>
    <property type="match status" value="1"/>
</dbReference>
<feature type="domain" description="Bacterial virulence factor lipase N-terminal" evidence="1">
    <location>
        <begin position="75"/>
        <end position="268"/>
    </location>
</feature>
<dbReference type="PROSITE" id="PS51257">
    <property type="entry name" value="PROKAR_LIPOPROTEIN"/>
    <property type="match status" value="1"/>
</dbReference>
<dbReference type="STRING" id="634436.SAMN05216361_1812"/>
<evidence type="ECO:0000259" key="1">
    <source>
        <dbReference type="Pfam" id="PF12262"/>
    </source>
</evidence>
<dbReference type="InterPro" id="IPR020009">
    <property type="entry name" value="VolA/Pla-1/cef"/>
</dbReference>
<protein>
    <submittedName>
        <fullName evidence="2">Extracellular lipase, Pla-1/cef family</fullName>
    </submittedName>
</protein>
<organism evidence="2 3">
    <name type="scientific">Marisediminitalea aggregata</name>
    <dbReference type="NCBI Taxonomy" id="634436"/>
    <lineage>
        <taxon>Bacteria</taxon>
        <taxon>Pseudomonadati</taxon>
        <taxon>Pseudomonadota</taxon>
        <taxon>Gammaproteobacteria</taxon>
        <taxon>Alteromonadales</taxon>
        <taxon>Alteromonadaceae</taxon>
        <taxon>Marisediminitalea</taxon>
    </lineage>
</organism>
<gene>
    <name evidence="2" type="ORF">SAMN05216361_1812</name>
</gene>
<keyword evidence="3" id="KW-1185">Reference proteome</keyword>
<dbReference type="InterPro" id="IPR025920">
    <property type="entry name" value="Lipase_bact_N"/>
</dbReference>
<dbReference type="AlphaFoldDB" id="A0A1M5IVR0"/>
<sequence length="857" mass="88954">MKKLILSTSVALALGLTGCGGGKSIDDINSSTDEVTPFSRVVFDPANGNLNVPNDLLMLPGDDGFFDYTLNIPVADPTDFGDPQAALNVLDGWSIQHPFTISVDMAPGESLDPSSLSAGVHLFEAVLGLDQSDPDCAASAIPSSGCKLGDQLTYGVDFVLSLVDDSTISVVPLKPLKPATGHMLVMTTGLKDSSGKSVQGSTTWDLVRQDINTKPLATESQLQLQTIVNSYVNPLLSAGFERDEITYVSAFTTQSTTDVLGTVKQLLVAPVVAALQTDPSTVGQALPVIVVQDAMGPDNAMEALNLVSDTTLAGAVELAKSGQSAQVQAAIDATDFSLLQTCDGLLGTASGQLSAYWGAMNSVAVGLSSNILPQVGAFCAAERYSGTISLPYYLGVPSMTNPMAPVNDFWHAACDSGIVLAGLSDEVKAVATPGPNYTLCSSVGLADLRVNGEMIDSKRNLTRFSPIPQATVADNSLEVQVTVPDPVVATALGYPISKPEAGWPLAILVHGITGTKEQMMAISGTLSLHGVATIAIDHPLHGSRGFDLDMDGTDDINASTVSPTHYMNLASLPTARDNLRQSVADLLGLRLGINAIVDMSTTGNVDIDTTNVSMMGVSLGAITGANFSALANSTLGNAALDGMFAIKAASLESPASGIGNFLLESPDFGPLIKALLMLQTSEEFQTFVASYYGENPTEAQLREAATNFFAALNDEQLAEINSVFAEFGFAAQTILDAGDPTAYAELLGSNTPVHFMTVVGDGGDNLPDQVNPVVTSLPLSGQNPMAAMIGLDQVTSTVSSETGTVSGQVRFNNGAHASSLSPAASAAVTREMQLQVSGFIKSEAMAIPVTDTSVIAN</sequence>
<dbReference type="OrthoDB" id="5477453at2"/>
<dbReference type="Gene3D" id="3.40.50.1820">
    <property type="entry name" value="alpha/beta hydrolase"/>
    <property type="match status" value="1"/>
</dbReference>
<dbReference type="EMBL" id="FQWD01000003">
    <property type="protein sequence ID" value="SHG31873.1"/>
    <property type="molecule type" value="Genomic_DNA"/>
</dbReference>
<proteinExistence type="predicted"/>
<dbReference type="Pfam" id="PF12262">
    <property type="entry name" value="Lipase_bact_N"/>
    <property type="match status" value="1"/>
</dbReference>
<dbReference type="InterPro" id="IPR029058">
    <property type="entry name" value="AB_hydrolase_fold"/>
</dbReference>